<dbReference type="EMBL" id="KI396637">
    <property type="protein sequence ID" value="ERM96945.1"/>
    <property type="molecule type" value="Genomic_DNA"/>
</dbReference>
<keyword evidence="3" id="KW-1185">Reference proteome</keyword>
<reference evidence="3" key="1">
    <citation type="journal article" date="2013" name="Science">
        <title>The Amborella genome and the evolution of flowering plants.</title>
        <authorList>
            <consortium name="Amborella Genome Project"/>
        </authorList>
    </citation>
    <scope>NUCLEOTIDE SEQUENCE [LARGE SCALE GENOMIC DNA]</scope>
</reference>
<dbReference type="AlphaFoldDB" id="W1NPL2"/>
<feature type="compositionally biased region" description="Basic and acidic residues" evidence="1">
    <location>
        <begin position="1"/>
        <end position="14"/>
    </location>
</feature>
<protein>
    <submittedName>
        <fullName evidence="2">Uncharacterized protein</fullName>
    </submittedName>
</protein>
<proteinExistence type="predicted"/>
<evidence type="ECO:0000313" key="2">
    <source>
        <dbReference type="EMBL" id="ERM96945.1"/>
    </source>
</evidence>
<sequence>MTESSDSSKEELSPHSKNCSPVQFKRAEVRNKVAKMLDVMYVYFSGDVIIIEEPFVHIVEEPAPNPRSRRVPSRLQREAEELTTGLFFSPLATAP</sequence>
<feature type="region of interest" description="Disordered" evidence="1">
    <location>
        <begin position="1"/>
        <end position="21"/>
    </location>
</feature>
<dbReference type="Gramene" id="ERM96945">
    <property type="protein sequence ID" value="ERM96945"/>
    <property type="gene ID" value="AMTR_s00074p00150870"/>
</dbReference>
<organism evidence="2 3">
    <name type="scientific">Amborella trichopoda</name>
    <dbReference type="NCBI Taxonomy" id="13333"/>
    <lineage>
        <taxon>Eukaryota</taxon>
        <taxon>Viridiplantae</taxon>
        <taxon>Streptophyta</taxon>
        <taxon>Embryophyta</taxon>
        <taxon>Tracheophyta</taxon>
        <taxon>Spermatophyta</taxon>
        <taxon>Magnoliopsida</taxon>
        <taxon>Amborellales</taxon>
        <taxon>Amborellaceae</taxon>
        <taxon>Amborella</taxon>
    </lineage>
</organism>
<evidence type="ECO:0000256" key="1">
    <source>
        <dbReference type="SAM" id="MobiDB-lite"/>
    </source>
</evidence>
<dbReference type="HOGENOM" id="CLU_184726_0_0_1"/>
<gene>
    <name evidence="2" type="ORF">AMTR_s00074p00150870</name>
</gene>
<accession>W1NPL2</accession>
<evidence type="ECO:0000313" key="3">
    <source>
        <dbReference type="Proteomes" id="UP000017836"/>
    </source>
</evidence>
<dbReference type="Proteomes" id="UP000017836">
    <property type="component" value="Unassembled WGS sequence"/>
</dbReference>
<name>W1NPL2_AMBTC</name>